<evidence type="ECO:0000256" key="1">
    <source>
        <dbReference type="ARBA" id="ARBA00001462"/>
    </source>
</evidence>
<gene>
    <name evidence="9" type="ORF">P4G45_14465</name>
    <name evidence="10" type="ORF">P8936_15420</name>
</gene>
<dbReference type="EMBL" id="CP121195">
    <property type="protein sequence ID" value="XBH13064.1"/>
    <property type="molecule type" value="Genomic_DNA"/>
</dbReference>
<evidence type="ECO:0000256" key="6">
    <source>
        <dbReference type="ARBA" id="ARBA00023277"/>
    </source>
</evidence>
<protein>
    <recommendedName>
        <fullName evidence="4">non-reducing end alpha-L-arabinofuranosidase</fullName>
        <ecNumber evidence="4">3.2.1.55</ecNumber>
    </recommendedName>
</protein>
<accession>A0AAU7D5V2</accession>
<evidence type="ECO:0000313" key="9">
    <source>
        <dbReference type="EMBL" id="XBH09678.1"/>
    </source>
</evidence>
<dbReference type="SUPFAM" id="SSF51445">
    <property type="entry name" value="(Trans)glycosidases"/>
    <property type="match status" value="1"/>
</dbReference>
<dbReference type="EMBL" id="CP121194">
    <property type="protein sequence ID" value="XBH09678.1"/>
    <property type="molecule type" value="Genomic_DNA"/>
</dbReference>
<dbReference type="RefSeq" id="WP_348267186.1">
    <property type="nucleotide sequence ID" value="NZ_CP121194.1"/>
</dbReference>
<evidence type="ECO:0000256" key="7">
    <source>
        <dbReference type="ARBA" id="ARBA00023295"/>
    </source>
</evidence>
<evidence type="ECO:0000256" key="4">
    <source>
        <dbReference type="ARBA" id="ARBA00012670"/>
    </source>
</evidence>
<name>A0AAU7D5V2_9BACT</name>
<dbReference type="InterPro" id="IPR013780">
    <property type="entry name" value="Glyco_hydro_b"/>
</dbReference>
<comment type="subunit">
    <text evidence="3">Homohexamer; trimer of dimers.</text>
</comment>
<dbReference type="KEGG" id="epl:P4G45_14465"/>
<evidence type="ECO:0000256" key="3">
    <source>
        <dbReference type="ARBA" id="ARBA00011165"/>
    </source>
</evidence>
<accession>A0AAU7CXD4</accession>
<dbReference type="GO" id="GO:0046556">
    <property type="term" value="F:alpha-L-arabinofuranosidase activity"/>
    <property type="evidence" value="ECO:0007669"/>
    <property type="project" value="UniProtKB-EC"/>
</dbReference>
<evidence type="ECO:0000256" key="5">
    <source>
        <dbReference type="ARBA" id="ARBA00022801"/>
    </source>
</evidence>
<dbReference type="InterPro" id="IPR055235">
    <property type="entry name" value="ASD1_cat"/>
</dbReference>
<dbReference type="Pfam" id="PF22848">
    <property type="entry name" value="ASD1_dom"/>
    <property type="match status" value="1"/>
</dbReference>
<dbReference type="Pfam" id="PF06964">
    <property type="entry name" value="Alpha-L-AF_C"/>
    <property type="match status" value="1"/>
</dbReference>
<organism evidence="10">
    <name type="scientific">Edaphobacter paludis</name>
    <dbReference type="NCBI Taxonomy" id="3035702"/>
    <lineage>
        <taxon>Bacteria</taxon>
        <taxon>Pseudomonadati</taxon>
        <taxon>Acidobacteriota</taxon>
        <taxon>Terriglobia</taxon>
        <taxon>Terriglobales</taxon>
        <taxon>Acidobacteriaceae</taxon>
        <taxon>Edaphobacter</taxon>
    </lineage>
</organism>
<evidence type="ECO:0000313" key="10">
    <source>
        <dbReference type="EMBL" id="XBH13064.1"/>
    </source>
</evidence>
<dbReference type="SMART" id="SM00813">
    <property type="entry name" value="Alpha-L-AF_C"/>
    <property type="match status" value="1"/>
</dbReference>
<dbReference type="GO" id="GO:0000272">
    <property type="term" value="P:polysaccharide catabolic process"/>
    <property type="evidence" value="ECO:0007669"/>
    <property type="project" value="TreeGrafter"/>
</dbReference>
<dbReference type="PANTHER" id="PTHR43576">
    <property type="entry name" value="ALPHA-L-ARABINOFURANOSIDASE C-RELATED"/>
    <property type="match status" value="1"/>
</dbReference>
<dbReference type="EC" id="3.2.1.55" evidence="4"/>
<dbReference type="SUPFAM" id="SSF51011">
    <property type="entry name" value="Glycosyl hydrolase domain"/>
    <property type="match status" value="1"/>
</dbReference>
<feature type="domain" description="Alpha-L-arabinofuranosidase C-terminal" evidence="8">
    <location>
        <begin position="496"/>
        <end position="676"/>
    </location>
</feature>
<keyword evidence="5" id="KW-0378">Hydrolase</keyword>
<keyword evidence="6" id="KW-0119">Carbohydrate metabolism</keyword>
<evidence type="ECO:0000256" key="2">
    <source>
        <dbReference type="ARBA" id="ARBA00007186"/>
    </source>
</evidence>
<dbReference type="AlphaFoldDB" id="A0AAU7D5V2"/>
<comment type="catalytic activity">
    <reaction evidence="1">
        <text>Hydrolysis of terminal non-reducing alpha-L-arabinofuranoside residues in alpha-L-arabinosides.</text>
        <dbReference type="EC" id="3.2.1.55"/>
    </reaction>
</comment>
<keyword evidence="7" id="KW-0326">Glycosidase</keyword>
<dbReference type="InterPro" id="IPR010720">
    <property type="entry name" value="Alpha-L-AF_C"/>
</dbReference>
<dbReference type="Gene3D" id="3.20.20.80">
    <property type="entry name" value="Glycosidases"/>
    <property type="match status" value="1"/>
</dbReference>
<dbReference type="Gene3D" id="2.60.120.260">
    <property type="entry name" value="Galactose-binding domain-like"/>
    <property type="match status" value="1"/>
</dbReference>
<proteinExistence type="inferred from homology"/>
<sequence>MSRTLPSLRTFAQVAFFTGLTVMTPGTLSAQITNATISDAPIEVNITRPATPEVIPASVFGSFLEPIGKSTYGGLWADALENPSFEDGLWSAGNIANMLRERPELRRASQLGIPLPWEPLDQAQGTRYLPVWGDAANSTRSLLIMSLPGKEVGIRQMVYLPVHRELSYTGSVWLKHMEGPATVTVSLRAHGQKDSILATQSLNAAAASWTKYTFQLTLKAGQVAPLDPVDFVIALNNDARVEVDQASLMPADNVDGMDPDVIAMARDLHSPLIRFGGNFTSAYDWKDGIGPRDKRVSKLNVSWGIPEYNTFGTDEFLEFCKLIHAQPQIALNLGTDTPQKAAAWVQYVDQHWDNHKGGLLWELGNELWGDFQVGYPSLERVAEKTRNVSEAVRKVDPTARLIATGADEDHFRDWNAAQLSNPPGTFDYLSTHFVVNDSVQMPASTSQFRTMASLALPIGLEKQMHAIHEQIQQSPHRDRVKTAFTEWLMISETHTGLNFTNMGGALFAGGFLNMIIRNSDIVPISDMTGIMEFGGIWSKHGQVYGAPAYWVLREYANAEPHTLLKVQSNSPAYSVTQGVKRLPEIANVPYLDVVAAESTGGKSLILLCVNRHLTQSLTASFDLTSLGVKGRSAKVTTLAADSILAENDAKDPNKVKPVTQTEAVHGSFSHKFPNASVTVIEIPMQ</sequence>
<dbReference type="Gene3D" id="2.60.40.1180">
    <property type="entry name" value="Golgi alpha-mannosidase II"/>
    <property type="match status" value="1"/>
</dbReference>
<dbReference type="PANTHER" id="PTHR43576:SF2">
    <property type="entry name" value="INTRACELLULAR EXO-ALPHA-L-ARABINOFURANOSIDASE 2"/>
    <property type="match status" value="1"/>
</dbReference>
<evidence type="ECO:0000259" key="8">
    <source>
        <dbReference type="SMART" id="SM00813"/>
    </source>
</evidence>
<dbReference type="InterPro" id="IPR017853">
    <property type="entry name" value="GH"/>
</dbReference>
<reference evidence="10" key="1">
    <citation type="submission" date="2023-03" db="EMBL/GenBank/DDBJ databases">
        <title>Edaphobacter sp.</title>
        <authorList>
            <person name="Huber K.J."/>
            <person name="Papendorf J."/>
            <person name="Pilke C."/>
            <person name="Bunk B."/>
            <person name="Sproeer C."/>
            <person name="Pester M."/>
        </authorList>
    </citation>
    <scope>NUCLEOTIDE SEQUENCE</scope>
    <source>
        <strain evidence="9">DSM 109919</strain>
        <strain evidence="10">DSM 109920</strain>
    </source>
</reference>
<comment type="similarity">
    <text evidence="2">Belongs to the glycosyl hydrolase 51 family.</text>
</comment>
<dbReference type="GO" id="GO:0046373">
    <property type="term" value="P:L-arabinose metabolic process"/>
    <property type="evidence" value="ECO:0007669"/>
    <property type="project" value="InterPro"/>
</dbReference>